<evidence type="ECO:0000313" key="3">
    <source>
        <dbReference type="Proteomes" id="UP000293483"/>
    </source>
</evidence>
<gene>
    <name evidence="2" type="ORF">EXE25_04205</name>
</gene>
<dbReference type="EMBL" id="SGSU01000003">
    <property type="protein sequence ID" value="RZG68880.1"/>
    <property type="molecule type" value="Genomic_DNA"/>
</dbReference>
<dbReference type="RefSeq" id="WP_130144261.1">
    <property type="nucleotide sequence ID" value="NZ_SGSU01000003.1"/>
</dbReference>
<organism evidence="2 3">
    <name type="scientific">Acinetobacter bouvetii</name>
    <dbReference type="NCBI Taxonomy" id="202951"/>
    <lineage>
        <taxon>Bacteria</taxon>
        <taxon>Pseudomonadati</taxon>
        <taxon>Pseudomonadota</taxon>
        <taxon>Gammaproteobacteria</taxon>
        <taxon>Moraxellales</taxon>
        <taxon>Moraxellaceae</taxon>
        <taxon>Acinetobacter</taxon>
    </lineage>
</organism>
<dbReference type="InterPro" id="IPR032710">
    <property type="entry name" value="NTF2-like_dom_sf"/>
</dbReference>
<reference evidence="2 3" key="1">
    <citation type="submission" date="2019-02" db="EMBL/GenBank/DDBJ databases">
        <title>The Batch Genome Submission of Acinetobacter spp. strains.</title>
        <authorList>
            <person name="Qin J."/>
            <person name="Hu Y."/>
            <person name="Ye H."/>
            <person name="Wei L."/>
            <person name="Feng Y."/>
            <person name="Zong Z."/>
        </authorList>
    </citation>
    <scope>NUCLEOTIDE SEQUENCE [LARGE SCALE GENOMIC DNA]</scope>
    <source>
        <strain evidence="2 3">WCHABo060081</strain>
    </source>
</reference>
<name>A0A4Q7B2J3_9GAMM</name>
<proteinExistence type="predicted"/>
<evidence type="ECO:0000259" key="1">
    <source>
        <dbReference type="Pfam" id="PF13474"/>
    </source>
</evidence>
<dbReference type="AlphaFoldDB" id="A0A4Q7B2J3"/>
<sequence>MKITGDQSAGLEILAVLNSWDKAICSLDMNQIAEHCAAEVNLFDVTMELQGLSSYQKVWSAYEDYFRTGLRVFRDQLNIHAEPDMAFVHGFCKIDVESGKPTPGVVWCRTTICLRKKSGKWKIIHQHVSLPHPVESIVSMEWNI</sequence>
<comment type="caution">
    <text evidence="2">The sequence shown here is derived from an EMBL/GenBank/DDBJ whole genome shotgun (WGS) entry which is preliminary data.</text>
</comment>
<protein>
    <submittedName>
        <fullName evidence="2">DUF4440 domain-containing protein</fullName>
    </submittedName>
</protein>
<dbReference type="SUPFAM" id="SSF54427">
    <property type="entry name" value="NTF2-like"/>
    <property type="match status" value="1"/>
</dbReference>
<evidence type="ECO:0000313" key="2">
    <source>
        <dbReference type="EMBL" id="RZG68880.1"/>
    </source>
</evidence>
<dbReference type="InterPro" id="IPR037401">
    <property type="entry name" value="SnoaL-like"/>
</dbReference>
<accession>A0A4Q7B2J3</accession>
<feature type="domain" description="SnoaL-like" evidence="1">
    <location>
        <begin position="13"/>
        <end position="132"/>
    </location>
</feature>
<dbReference type="Proteomes" id="UP000293483">
    <property type="component" value="Unassembled WGS sequence"/>
</dbReference>
<dbReference type="Gene3D" id="3.10.450.50">
    <property type="match status" value="1"/>
</dbReference>
<dbReference type="Pfam" id="PF13474">
    <property type="entry name" value="SnoaL_3"/>
    <property type="match status" value="1"/>
</dbReference>